<name>A0A849C244_9NOCA</name>
<comment type="caution">
    <text evidence="1">The sequence shown here is derived from an EMBL/GenBank/DDBJ whole genome shotgun (WGS) entry which is preliminary data.</text>
</comment>
<dbReference type="AlphaFoldDB" id="A0A849C244"/>
<keyword evidence="2" id="KW-1185">Reference proteome</keyword>
<evidence type="ECO:0000313" key="2">
    <source>
        <dbReference type="Proteomes" id="UP000586827"/>
    </source>
</evidence>
<accession>A0A849C244</accession>
<organism evidence="1 2">
    <name type="scientific">Nocardia uniformis</name>
    <dbReference type="NCBI Taxonomy" id="53432"/>
    <lineage>
        <taxon>Bacteria</taxon>
        <taxon>Bacillati</taxon>
        <taxon>Actinomycetota</taxon>
        <taxon>Actinomycetes</taxon>
        <taxon>Mycobacteriales</taxon>
        <taxon>Nocardiaceae</taxon>
        <taxon>Nocardia</taxon>
    </lineage>
</organism>
<evidence type="ECO:0000313" key="1">
    <source>
        <dbReference type="EMBL" id="NNH72782.1"/>
    </source>
</evidence>
<reference evidence="1 2" key="1">
    <citation type="submission" date="2020-05" db="EMBL/GenBank/DDBJ databases">
        <title>MicrobeNet Type strains.</title>
        <authorList>
            <person name="Nicholson A.C."/>
        </authorList>
    </citation>
    <scope>NUCLEOTIDE SEQUENCE [LARGE SCALE GENOMIC DNA]</scope>
    <source>
        <strain evidence="1 2">JCM 3224</strain>
    </source>
</reference>
<dbReference type="Proteomes" id="UP000586827">
    <property type="component" value="Unassembled WGS sequence"/>
</dbReference>
<proteinExistence type="predicted"/>
<dbReference type="EMBL" id="JABELX010000008">
    <property type="protein sequence ID" value="NNH72782.1"/>
    <property type="molecule type" value="Genomic_DNA"/>
</dbReference>
<gene>
    <name evidence="1" type="ORF">HLB23_23440</name>
</gene>
<dbReference type="RefSeq" id="WP_067524058.1">
    <property type="nucleotide sequence ID" value="NZ_JABELX010000008.1"/>
</dbReference>
<protein>
    <submittedName>
        <fullName evidence="1">Uncharacterized protein</fullName>
    </submittedName>
</protein>
<sequence length="63" mass="6861">MLTAILGGRGQLRYRPHRPLRALHRVHVLRSAVQDGRIWSARTSGLGFPEDTELAAATAAAIT</sequence>